<comment type="similarity">
    <text evidence="2 12">Belongs to the RNA methyltransferase RsmE family.</text>
</comment>
<keyword evidence="8 12" id="KW-0808">Transferase</keyword>
<dbReference type="EMBL" id="FNDK01000006">
    <property type="protein sequence ID" value="SDH47420.1"/>
    <property type="molecule type" value="Genomic_DNA"/>
</dbReference>
<feature type="domain" description="Ribosomal RNA small subunit methyltransferase E methyltransferase" evidence="13">
    <location>
        <begin position="73"/>
        <end position="240"/>
    </location>
</feature>
<dbReference type="Gene3D" id="3.40.1280.10">
    <property type="match status" value="1"/>
</dbReference>
<dbReference type="RefSeq" id="WP_091272569.1">
    <property type="nucleotide sequence ID" value="NZ_FNDK01000006.1"/>
</dbReference>
<dbReference type="PANTHER" id="PTHR30027">
    <property type="entry name" value="RIBOSOMAL RNA SMALL SUBUNIT METHYLTRANSFERASE E"/>
    <property type="match status" value="1"/>
</dbReference>
<dbReference type="InterPro" id="IPR046887">
    <property type="entry name" value="RsmE_PUA-like"/>
</dbReference>
<accession>A0A1G8CR79</accession>
<dbReference type="SUPFAM" id="SSF88697">
    <property type="entry name" value="PUA domain-like"/>
    <property type="match status" value="1"/>
</dbReference>
<dbReference type="GO" id="GO:0070042">
    <property type="term" value="F:rRNA (uridine-N3-)-methyltransferase activity"/>
    <property type="evidence" value="ECO:0007669"/>
    <property type="project" value="TreeGrafter"/>
</dbReference>
<dbReference type="InterPro" id="IPR046886">
    <property type="entry name" value="RsmE_MTase_dom"/>
</dbReference>
<evidence type="ECO:0000256" key="6">
    <source>
        <dbReference type="ARBA" id="ARBA00022552"/>
    </source>
</evidence>
<keyword evidence="6 12" id="KW-0698">rRNA processing</keyword>
<evidence type="ECO:0000256" key="4">
    <source>
        <dbReference type="ARBA" id="ARBA00013673"/>
    </source>
</evidence>
<dbReference type="AlphaFoldDB" id="A0A1G8CR79"/>
<evidence type="ECO:0000256" key="11">
    <source>
        <dbReference type="ARBA" id="ARBA00047944"/>
    </source>
</evidence>
<dbReference type="Proteomes" id="UP000199163">
    <property type="component" value="Unassembled WGS sequence"/>
</dbReference>
<keyword evidence="16" id="KW-1185">Reference proteome</keyword>
<name>A0A1G8CR79_9BACI</name>
<evidence type="ECO:0000256" key="7">
    <source>
        <dbReference type="ARBA" id="ARBA00022603"/>
    </source>
</evidence>
<dbReference type="CDD" id="cd18084">
    <property type="entry name" value="RsmE-like"/>
    <property type="match status" value="1"/>
</dbReference>
<comment type="catalytic activity">
    <reaction evidence="11 12">
        <text>uridine(1498) in 16S rRNA + S-adenosyl-L-methionine = N(3)-methyluridine(1498) in 16S rRNA + S-adenosyl-L-homocysteine + H(+)</text>
        <dbReference type="Rhea" id="RHEA:42920"/>
        <dbReference type="Rhea" id="RHEA-COMP:10283"/>
        <dbReference type="Rhea" id="RHEA-COMP:10284"/>
        <dbReference type="ChEBI" id="CHEBI:15378"/>
        <dbReference type="ChEBI" id="CHEBI:57856"/>
        <dbReference type="ChEBI" id="CHEBI:59789"/>
        <dbReference type="ChEBI" id="CHEBI:65315"/>
        <dbReference type="ChEBI" id="CHEBI:74502"/>
        <dbReference type="EC" id="2.1.1.193"/>
    </reaction>
</comment>
<dbReference type="PANTHER" id="PTHR30027:SF3">
    <property type="entry name" value="16S RRNA (URACIL(1498)-N(3))-METHYLTRANSFERASE"/>
    <property type="match status" value="1"/>
</dbReference>
<keyword evidence="7 12" id="KW-0489">Methyltransferase</keyword>
<evidence type="ECO:0000313" key="16">
    <source>
        <dbReference type="Proteomes" id="UP000199163"/>
    </source>
</evidence>
<comment type="subcellular location">
    <subcellularLocation>
        <location evidence="1 12">Cytoplasm</location>
    </subcellularLocation>
</comment>
<evidence type="ECO:0000259" key="13">
    <source>
        <dbReference type="Pfam" id="PF04452"/>
    </source>
</evidence>
<dbReference type="InterPro" id="IPR029028">
    <property type="entry name" value="Alpha/beta_knot_MTases"/>
</dbReference>
<dbReference type="GO" id="GO:0005737">
    <property type="term" value="C:cytoplasm"/>
    <property type="evidence" value="ECO:0007669"/>
    <property type="project" value="UniProtKB-SubCell"/>
</dbReference>
<reference evidence="16" key="1">
    <citation type="submission" date="2016-10" db="EMBL/GenBank/DDBJ databases">
        <authorList>
            <person name="Varghese N."/>
            <person name="Submissions S."/>
        </authorList>
    </citation>
    <scope>NUCLEOTIDE SEQUENCE [LARGE SCALE GENOMIC DNA]</scope>
    <source>
        <strain evidence="16">DSM 21632</strain>
    </source>
</reference>
<evidence type="ECO:0000256" key="8">
    <source>
        <dbReference type="ARBA" id="ARBA00022679"/>
    </source>
</evidence>
<evidence type="ECO:0000256" key="12">
    <source>
        <dbReference type="PIRNR" id="PIRNR015601"/>
    </source>
</evidence>
<evidence type="ECO:0000256" key="2">
    <source>
        <dbReference type="ARBA" id="ARBA00005528"/>
    </source>
</evidence>
<keyword evidence="9 12" id="KW-0949">S-adenosyl-L-methionine</keyword>
<dbReference type="NCBIfam" id="TIGR00046">
    <property type="entry name" value="RsmE family RNA methyltransferase"/>
    <property type="match status" value="1"/>
</dbReference>
<proteinExistence type="inferred from homology"/>
<evidence type="ECO:0000259" key="14">
    <source>
        <dbReference type="Pfam" id="PF20260"/>
    </source>
</evidence>
<dbReference type="OrthoDB" id="9815641at2"/>
<dbReference type="InterPro" id="IPR029026">
    <property type="entry name" value="tRNA_m1G_MTases_N"/>
</dbReference>
<keyword evidence="5 12" id="KW-0963">Cytoplasm</keyword>
<dbReference type="InterPro" id="IPR006700">
    <property type="entry name" value="RsmE"/>
</dbReference>
<dbReference type="SUPFAM" id="SSF75217">
    <property type="entry name" value="alpha/beta knot"/>
    <property type="match status" value="1"/>
</dbReference>
<dbReference type="PIRSF" id="PIRSF015601">
    <property type="entry name" value="MTase_slr0722"/>
    <property type="match status" value="1"/>
</dbReference>
<gene>
    <name evidence="15" type="ORF">SAMN05192534_10637</name>
</gene>
<feature type="domain" description="Ribosomal RNA small subunit methyltransferase E PUA-like" evidence="14">
    <location>
        <begin position="18"/>
        <end position="65"/>
    </location>
</feature>
<dbReference type="Pfam" id="PF04452">
    <property type="entry name" value="Methyltrans_RNA"/>
    <property type="match status" value="1"/>
</dbReference>
<protein>
    <recommendedName>
        <fullName evidence="4 12">Ribosomal RNA small subunit methyltransferase E</fullName>
        <ecNumber evidence="3 12">2.1.1.193</ecNumber>
    </recommendedName>
</protein>
<dbReference type="Pfam" id="PF20260">
    <property type="entry name" value="PUA_4"/>
    <property type="match status" value="1"/>
</dbReference>
<comment type="function">
    <text evidence="10 12">Specifically methylates the N3 position of the uracil ring of uridine 1498 (m3U1498) in 16S rRNA. Acts on the fully assembled 30S ribosomal subunit.</text>
</comment>
<dbReference type="EC" id="2.1.1.193" evidence="3 12"/>
<evidence type="ECO:0000313" key="15">
    <source>
        <dbReference type="EMBL" id="SDH47420.1"/>
    </source>
</evidence>
<evidence type="ECO:0000256" key="1">
    <source>
        <dbReference type="ARBA" id="ARBA00004496"/>
    </source>
</evidence>
<dbReference type="InterPro" id="IPR015947">
    <property type="entry name" value="PUA-like_sf"/>
</dbReference>
<evidence type="ECO:0000256" key="5">
    <source>
        <dbReference type="ARBA" id="ARBA00022490"/>
    </source>
</evidence>
<sequence>MQRYFVEPENITDSYVLVTGEDVKHMTKVMRMETGSHIICLDNQGKQVLCQISEMTQNEVQADILETLDNYNELPVSVAVAQSLIKGDKLDLVIQKGTEFGAAAFYLFAADRSVVKWDGKKVQKKVDRLKKIAKEAAEQSGRLYIPSIYYVPSWKEVLQQTKNYSTSVLFYEEDAKTQSHGGLKDVLQSSPESIMAVIGPEGGVSEKEVNDLKREGIKNISLGPRILRSESASLYFLACLSYQFELLR</sequence>
<dbReference type="STRING" id="568899.SAMN05192534_10637"/>
<dbReference type="GO" id="GO:0070475">
    <property type="term" value="P:rRNA base methylation"/>
    <property type="evidence" value="ECO:0007669"/>
    <property type="project" value="TreeGrafter"/>
</dbReference>
<evidence type="ECO:0000256" key="10">
    <source>
        <dbReference type="ARBA" id="ARBA00025699"/>
    </source>
</evidence>
<evidence type="ECO:0000256" key="9">
    <source>
        <dbReference type="ARBA" id="ARBA00022691"/>
    </source>
</evidence>
<dbReference type="NCBIfam" id="NF008691">
    <property type="entry name" value="PRK11713.1-4"/>
    <property type="match status" value="1"/>
</dbReference>
<evidence type="ECO:0000256" key="3">
    <source>
        <dbReference type="ARBA" id="ARBA00012328"/>
    </source>
</evidence>
<dbReference type="Gene3D" id="2.40.240.20">
    <property type="entry name" value="Hypothetical PUA domain-like, domain 1"/>
    <property type="match status" value="1"/>
</dbReference>
<organism evidence="15 16">
    <name type="scientific">Alteribacillus persepolensis</name>
    <dbReference type="NCBI Taxonomy" id="568899"/>
    <lineage>
        <taxon>Bacteria</taxon>
        <taxon>Bacillati</taxon>
        <taxon>Bacillota</taxon>
        <taxon>Bacilli</taxon>
        <taxon>Bacillales</taxon>
        <taxon>Bacillaceae</taxon>
        <taxon>Alteribacillus</taxon>
    </lineage>
</organism>